<evidence type="ECO:0000313" key="3">
    <source>
        <dbReference type="Proteomes" id="UP001162800"/>
    </source>
</evidence>
<evidence type="ECO:0000256" key="1">
    <source>
        <dbReference type="SAM" id="MobiDB-lite"/>
    </source>
</evidence>
<geneLocation type="plasmid" evidence="2 3">
    <name>unnamed1</name>
</geneLocation>
<feature type="region of interest" description="Disordered" evidence="1">
    <location>
        <begin position="1"/>
        <end position="23"/>
    </location>
</feature>
<keyword evidence="3" id="KW-1185">Reference proteome</keyword>
<dbReference type="RefSeq" id="WP_231044743.1">
    <property type="nucleotide sequence ID" value="NZ_CP106882.1"/>
</dbReference>
<name>A0ABY6GEJ5_9BURK</name>
<protein>
    <submittedName>
        <fullName evidence="2">Uncharacterized protein</fullName>
    </submittedName>
</protein>
<gene>
    <name evidence="2" type="ORF">M9799_19320</name>
</gene>
<keyword evidence="2" id="KW-0614">Plasmid</keyword>
<organism evidence="2 3">
    <name type="scientific">Comamonas endophytica</name>
    <dbReference type="NCBI Taxonomy" id="2949090"/>
    <lineage>
        <taxon>Bacteria</taxon>
        <taxon>Pseudomonadati</taxon>
        <taxon>Pseudomonadota</taxon>
        <taxon>Betaproteobacteria</taxon>
        <taxon>Burkholderiales</taxon>
        <taxon>Comamonadaceae</taxon>
        <taxon>Comamonas</taxon>
    </lineage>
</organism>
<accession>A0ABY6GEJ5</accession>
<proteinExistence type="predicted"/>
<dbReference type="Proteomes" id="UP001162800">
    <property type="component" value="Plasmid unnamed1"/>
</dbReference>
<sequence length="54" mass="5951">MRKRKSRGQQGMARAPEQFRGKAVIDSSYPLEPAAALRQQQSGRHVGEICLSPA</sequence>
<evidence type="ECO:0000313" key="2">
    <source>
        <dbReference type="EMBL" id="UYG53519.1"/>
    </source>
</evidence>
<dbReference type="EMBL" id="CP106882">
    <property type="protein sequence ID" value="UYG53519.1"/>
    <property type="molecule type" value="Genomic_DNA"/>
</dbReference>
<reference evidence="2" key="1">
    <citation type="submission" date="2022-09" db="EMBL/GenBank/DDBJ databases">
        <title>The complete genome of Acidovorax sp. 5MLIR.</title>
        <authorList>
            <person name="Liu L."/>
            <person name="Yue J."/>
            <person name="Yang F."/>
            <person name="Yuan J."/>
            <person name="Li L."/>
        </authorList>
    </citation>
    <scope>NUCLEOTIDE SEQUENCE</scope>
    <source>
        <strain evidence="2">5MLIR</strain>
        <plasmid evidence="2">unnamed1</plasmid>
    </source>
</reference>